<dbReference type="PANTHER" id="PTHR43046">
    <property type="entry name" value="GDP-MANNOSE MANNOSYL HYDROLASE"/>
    <property type="match status" value="1"/>
</dbReference>
<evidence type="ECO:0000256" key="3">
    <source>
        <dbReference type="RuleBase" id="RU003476"/>
    </source>
</evidence>
<dbReference type="Gene3D" id="3.90.79.10">
    <property type="entry name" value="Nucleoside Triphosphate Pyrophosphohydrolase"/>
    <property type="match status" value="1"/>
</dbReference>
<comment type="similarity">
    <text evidence="3">Belongs to the Nudix hydrolase family.</text>
</comment>
<feature type="domain" description="Nudix hydrolase" evidence="4">
    <location>
        <begin position="1"/>
        <end position="121"/>
    </location>
</feature>
<dbReference type="SUPFAM" id="SSF55811">
    <property type="entry name" value="Nudix"/>
    <property type="match status" value="1"/>
</dbReference>
<proteinExistence type="inferred from homology"/>
<gene>
    <name evidence="5" type="ORF">UT10_C0024G0008</name>
</gene>
<dbReference type="EMBL" id="LBVN01000024">
    <property type="protein sequence ID" value="KKQ86473.1"/>
    <property type="molecule type" value="Genomic_DNA"/>
</dbReference>
<sequence length="158" mass="18107">MFTIGVFAIILNKHIQILLSHRNDMDTWNLPGGGMKPYETPINALIREVKEETGLTVTINKIVALNSKPQDSEIVLTFLCEIKKGKVKLSDEADEHRWFSLKDLPLNTVPKQLERICFFFQNPEKVFLKIQNQSGTKDLLKTGKLEILNKKLLKKYLG</sequence>
<name>A0A0G0L3B6_9BACT</name>
<dbReference type="PROSITE" id="PS51462">
    <property type="entry name" value="NUDIX"/>
    <property type="match status" value="1"/>
</dbReference>
<dbReference type="GO" id="GO:0016787">
    <property type="term" value="F:hydrolase activity"/>
    <property type="evidence" value="ECO:0007669"/>
    <property type="project" value="UniProtKB-KW"/>
</dbReference>
<evidence type="ECO:0000259" key="4">
    <source>
        <dbReference type="PROSITE" id="PS51462"/>
    </source>
</evidence>
<keyword evidence="2 3" id="KW-0378">Hydrolase</keyword>
<protein>
    <submittedName>
        <fullName evidence="5">NUDIX hydrolase</fullName>
    </submittedName>
</protein>
<evidence type="ECO:0000256" key="1">
    <source>
        <dbReference type="ARBA" id="ARBA00001946"/>
    </source>
</evidence>
<comment type="cofactor">
    <cofactor evidence="1">
        <name>Mg(2+)</name>
        <dbReference type="ChEBI" id="CHEBI:18420"/>
    </cofactor>
</comment>
<dbReference type="PANTHER" id="PTHR43046:SF2">
    <property type="entry name" value="8-OXO-DGTP DIPHOSPHATASE-RELATED"/>
    <property type="match status" value="1"/>
</dbReference>
<dbReference type="Pfam" id="PF00293">
    <property type="entry name" value="NUDIX"/>
    <property type="match status" value="1"/>
</dbReference>
<reference evidence="5 6" key="1">
    <citation type="journal article" date="2015" name="Nature">
        <title>rRNA introns, odd ribosomes, and small enigmatic genomes across a large radiation of phyla.</title>
        <authorList>
            <person name="Brown C.T."/>
            <person name="Hug L.A."/>
            <person name="Thomas B.C."/>
            <person name="Sharon I."/>
            <person name="Castelle C.J."/>
            <person name="Singh A."/>
            <person name="Wilkins M.J."/>
            <person name="Williams K.H."/>
            <person name="Banfield J.F."/>
        </authorList>
    </citation>
    <scope>NUCLEOTIDE SEQUENCE [LARGE SCALE GENOMIC DNA]</scope>
</reference>
<dbReference type="PROSITE" id="PS00893">
    <property type="entry name" value="NUDIX_BOX"/>
    <property type="match status" value="1"/>
</dbReference>
<dbReference type="InterPro" id="IPR020476">
    <property type="entry name" value="Nudix_hydrolase"/>
</dbReference>
<accession>A0A0G0L3B6</accession>
<organism evidence="5 6">
    <name type="scientific">Candidatus Woesebacteria bacterium GW2011_GWB1_38_8b</name>
    <dbReference type="NCBI Taxonomy" id="1618571"/>
    <lineage>
        <taxon>Bacteria</taxon>
        <taxon>Candidatus Woeseibacteriota</taxon>
    </lineage>
</organism>
<comment type="caution">
    <text evidence="5">The sequence shown here is derived from an EMBL/GenBank/DDBJ whole genome shotgun (WGS) entry which is preliminary data.</text>
</comment>
<dbReference type="AlphaFoldDB" id="A0A0G0L3B6"/>
<dbReference type="InterPro" id="IPR000086">
    <property type="entry name" value="NUDIX_hydrolase_dom"/>
</dbReference>
<dbReference type="InterPro" id="IPR020084">
    <property type="entry name" value="NUDIX_hydrolase_CS"/>
</dbReference>
<evidence type="ECO:0000313" key="5">
    <source>
        <dbReference type="EMBL" id="KKQ86473.1"/>
    </source>
</evidence>
<dbReference type="InterPro" id="IPR015797">
    <property type="entry name" value="NUDIX_hydrolase-like_dom_sf"/>
</dbReference>
<dbReference type="PRINTS" id="PR00502">
    <property type="entry name" value="NUDIXFAMILY"/>
</dbReference>
<evidence type="ECO:0000313" key="6">
    <source>
        <dbReference type="Proteomes" id="UP000033944"/>
    </source>
</evidence>
<evidence type="ECO:0000256" key="2">
    <source>
        <dbReference type="ARBA" id="ARBA00022801"/>
    </source>
</evidence>
<dbReference type="Proteomes" id="UP000033944">
    <property type="component" value="Unassembled WGS sequence"/>
</dbReference>